<evidence type="ECO:0000313" key="2">
    <source>
        <dbReference type="EMBL" id="QHT79481.1"/>
    </source>
</evidence>
<accession>A0A6C0HFU3</accession>
<feature type="compositionally biased region" description="Low complexity" evidence="1">
    <location>
        <begin position="180"/>
        <end position="201"/>
    </location>
</feature>
<organism evidence="2">
    <name type="scientific">viral metagenome</name>
    <dbReference type="NCBI Taxonomy" id="1070528"/>
    <lineage>
        <taxon>unclassified sequences</taxon>
        <taxon>metagenomes</taxon>
        <taxon>organismal metagenomes</taxon>
    </lineage>
</organism>
<feature type="region of interest" description="Disordered" evidence="1">
    <location>
        <begin position="179"/>
        <end position="201"/>
    </location>
</feature>
<dbReference type="AlphaFoldDB" id="A0A6C0HFU3"/>
<dbReference type="EMBL" id="MN739949">
    <property type="protein sequence ID" value="QHT79481.1"/>
    <property type="molecule type" value="Genomic_DNA"/>
</dbReference>
<sequence length="305" mass="34969">MALNSEFQSRKNKETLWKFMMDNNFFDGISPTYSNDIKAYFDKKVTHLSTTILPTDSLVILNKQVISDMMANNFKYKEMPQQQEQKIQTIPPLIITAGDITEQRQKVFNKVLETKQSEFNSLMNKNVPDKIDFSDKADKPLGSEMEQMIADTIKWREKELNVVLQSQDQTEATKWINRDQATQQTAQQQSPAQQQTQAQQQQKHVEKTKFIKIGQSTTLDNIVDLKKTDKHVSFDFGGSPPWPPERATDRIVGGFAQPLHMPATNTVDDDFLSMLKQKPDAVEEIKTMLIEILQNQKVLLNLMGA</sequence>
<name>A0A6C0HFU3_9ZZZZ</name>
<evidence type="ECO:0000256" key="1">
    <source>
        <dbReference type="SAM" id="MobiDB-lite"/>
    </source>
</evidence>
<protein>
    <submittedName>
        <fullName evidence="2">Uncharacterized protein</fullName>
    </submittedName>
</protein>
<proteinExistence type="predicted"/>
<reference evidence="2" key="1">
    <citation type="journal article" date="2020" name="Nature">
        <title>Giant virus diversity and host interactions through global metagenomics.</title>
        <authorList>
            <person name="Schulz F."/>
            <person name="Roux S."/>
            <person name="Paez-Espino D."/>
            <person name="Jungbluth S."/>
            <person name="Walsh D.A."/>
            <person name="Denef V.J."/>
            <person name="McMahon K.D."/>
            <person name="Konstantinidis K.T."/>
            <person name="Eloe-Fadrosh E.A."/>
            <person name="Kyrpides N.C."/>
            <person name="Woyke T."/>
        </authorList>
    </citation>
    <scope>NUCLEOTIDE SEQUENCE</scope>
    <source>
        <strain evidence="2">GVMAG-M-3300023184-101</strain>
    </source>
</reference>